<dbReference type="Gene3D" id="3.65.10.10">
    <property type="entry name" value="Enolpyruvate transferase domain"/>
    <property type="match status" value="2"/>
</dbReference>
<feature type="active site" description="Proton donor" evidence="13">
    <location>
        <position position="125"/>
    </location>
</feature>
<keyword evidence="6 13" id="KW-0133">Cell shape</keyword>
<evidence type="ECO:0000259" key="14">
    <source>
        <dbReference type="Pfam" id="PF00275"/>
    </source>
</evidence>
<keyword evidence="7 13" id="KW-0573">Peptidoglycan synthesis</keyword>
<dbReference type="GO" id="GO:0019277">
    <property type="term" value="P:UDP-N-acetylgalactosamine biosynthetic process"/>
    <property type="evidence" value="ECO:0007669"/>
    <property type="project" value="InterPro"/>
</dbReference>
<keyword evidence="3 13" id="KW-0963">Cytoplasm</keyword>
<dbReference type="STRING" id="1385369.N825_15095"/>
<evidence type="ECO:0000256" key="1">
    <source>
        <dbReference type="ARBA" id="ARBA00004496"/>
    </source>
</evidence>
<dbReference type="NCBIfam" id="NF006873">
    <property type="entry name" value="PRK09369.1"/>
    <property type="match status" value="1"/>
</dbReference>
<keyword evidence="4 13" id="KW-0132">Cell division</keyword>
<dbReference type="FunFam" id="3.65.10.10:FF:000001">
    <property type="entry name" value="UDP-N-acetylglucosamine 1-carboxyvinyltransferase"/>
    <property type="match status" value="1"/>
</dbReference>
<comment type="function">
    <text evidence="13">Cell wall formation. Adds enolpyruvyl to UDP-N-acetylglucosamine.</text>
</comment>
<comment type="caution">
    <text evidence="13">Lacks conserved residue(s) required for the propagation of feature annotation.</text>
</comment>
<name>W9GVY7_9PROT</name>
<evidence type="ECO:0000256" key="12">
    <source>
        <dbReference type="ARBA" id="ARBA00047527"/>
    </source>
</evidence>
<feature type="binding site" evidence="13">
    <location>
        <position position="315"/>
    </location>
    <ligand>
        <name>UDP-N-acetyl-alpha-D-glucosamine</name>
        <dbReference type="ChEBI" id="CHEBI:57705"/>
    </ligand>
</feature>
<keyword evidence="5 13" id="KW-0808">Transferase</keyword>
<organism evidence="15 16">
    <name type="scientific">Skermanella stibiiresistens SB22</name>
    <dbReference type="NCBI Taxonomy" id="1385369"/>
    <lineage>
        <taxon>Bacteria</taxon>
        <taxon>Pseudomonadati</taxon>
        <taxon>Pseudomonadota</taxon>
        <taxon>Alphaproteobacteria</taxon>
        <taxon>Rhodospirillales</taxon>
        <taxon>Azospirillaceae</taxon>
        <taxon>Skermanella</taxon>
    </lineage>
</organism>
<dbReference type="GO" id="GO:0005737">
    <property type="term" value="C:cytoplasm"/>
    <property type="evidence" value="ECO:0007669"/>
    <property type="project" value="UniProtKB-SubCell"/>
</dbReference>
<dbReference type="Proteomes" id="UP000019486">
    <property type="component" value="Unassembled WGS sequence"/>
</dbReference>
<protein>
    <recommendedName>
        <fullName evidence="13">UDP-N-acetylglucosamine 1-carboxyvinyltransferase</fullName>
        <ecNumber evidence="13">2.5.1.7</ecNumber>
    </recommendedName>
    <alternativeName>
        <fullName evidence="13">Enoylpyruvate transferase</fullName>
    </alternativeName>
    <alternativeName>
        <fullName evidence="13">UDP-N-acetylglucosamine enolpyruvyl transferase</fullName>
        <shortName evidence="13">EPT</shortName>
    </alternativeName>
</protein>
<dbReference type="CDD" id="cd01555">
    <property type="entry name" value="UdpNAET"/>
    <property type="match status" value="1"/>
</dbReference>
<feature type="domain" description="Enolpyruvate transferase" evidence="14">
    <location>
        <begin position="7"/>
        <end position="416"/>
    </location>
</feature>
<dbReference type="OrthoDB" id="9803760at2"/>
<dbReference type="InterPro" id="IPR013792">
    <property type="entry name" value="RNA3'P_cycl/enolpyr_Trfase_a/b"/>
</dbReference>
<dbReference type="InterPro" id="IPR050068">
    <property type="entry name" value="MurA_subfamily"/>
</dbReference>
<comment type="subcellular location">
    <subcellularLocation>
        <location evidence="1 13">Cytoplasm</location>
    </subcellularLocation>
</comment>
<evidence type="ECO:0000256" key="4">
    <source>
        <dbReference type="ARBA" id="ARBA00022618"/>
    </source>
</evidence>
<evidence type="ECO:0000256" key="3">
    <source>
        <dbReference type="ARBA" id="ARBA00022490"/>
    </source>
</evidence>
<dbReference type="InterPro" id="IPR036968">
    <property type="entry name" value="Enolpyruvate_Tfrase_sf"/>
</dbReference>
<keyword evidence="10 13" id="KW-0670">Pyruvate</keyword>
<dbReference type="GO" id="GO:0008760">
    <property type="term" value="F:UDP-N-acetylglucosamine 1-carboxyvinyltransferase activity"/>
    <property type="evidence" value="ECO:0007669"/>
    <property type="project" value="UniProtKB-UniRule"/>
</dbReference>
<keyword evidence="9 13" id="KW-0961">Cell wall biogenesis/degradation</keyword>
<dbReference type="UniPathway" id="UPA00219"/>
<evidence type="ECO:0000256" key="13">
    <source>
        <dbReference type="HAMAP-Rule" id="MF_00111"/>
    </source>
</evidence>
<keyword evidence="16" id="KW-1185">Reference proteome</keyword>
<evidence type="ECO:0000313" key="16">
    <source>
        <dbReference type="Proteomes" id="UP000019486"/>
    </source>
</evidence>
<evidence type="ECO:0000256" key="8">
    <source>
        <dbReference type="ARBA" id="ARBA00023306"/>
    </source>
</evidence>
<feature type="binding site" evidence="13">
    <location>
        <begin position="22"/>
        <end position="23"/>
    </location>
    <ligand>
        <name>phosphoenolpyruvate</name>
        <dbReference type="ChEBI" id="CHEBI:58702"/>
    </ligand>
</feature>
<dbReference type="HAMAP" id="MF_00111">
    <property type="entry name" value="MurA"/>
    <property type="match status" value="1"/>
</dbReference>
<evidence type="ECO:0000256" key="10">
    <source>
        <dbReference type="ARBA" id="ARBA00023317"/>
    </source>
</evidence>
<dbReference type="AlphaFoldDB" id="W9GVY7"/>
<evidence type="ECO:0000313" key="15">
    <source>
        <dbReference type="EMBL" id="EWY37979.1"/>
    </source>
</evidence>
<dbReference type="Pfam" id="PF00275">
    <property type="entry name" value="EPSP_synthase"/>
    <property type="match status" value="1"/>
</dbReference>
<comment type="catalytic activity">
    <reaction evidence="12 13">
        <text>phosphoenolpyruvate + UDP-N-acetyl-alpha-D-glucosamine = UDP-N-acetyl-3-O-(1-carboxyvinyl)-alpha-D-glucosamine + phosphate</text>
        <dbReference type="Rhea" id="RHEA:18681"/>
        <dbReference type="ChEBI" id="CHEBI:43474"/>
        <dbReference type="ChEBI" id="CHEBI:57705"/>
        <dbReference type="ChEBI" id="CHEBI:58702"/>
        <dbReference type="ChEBI" id="CHEBI:68483"/>
        <dbReference type="EC" id="2.5.1.7"/>
    </reaction>
</comment>
<feature type="binding site" evidence="13">
    <location>
        <begin position="130"/>
        <end position="134"/>
    </location>
    <ligand>
        <name>UDP-N-acetyl-alpha-D-glucosamine</name>
        <dbReference type="ChEBI" id="CHEBI:57705"/>
    </ligand>
</feature>
<proteinExistence type="inferred from homology"/>
<dbReference type="InterPro" id="IPR001986">
    <property type="entry name" value="Enolpyruvate_Tfrase_dom"/>
</dbReference>
<feature type="binding site" evidence="13">
    <location>
        <position position="337"/>
    </location>
    <ligand>
        <name>UDP-N-acetyl-alpha-D-glucosamine</name>
        <dbReference type="ChEBI" id="CHEBI:57705"/>
    </ligand>
</feature>
<dbReference type="SUPFAM" id="SSF55205">
    <property type="entry name" value="EPT/RTPC-like"/>
    <property type="match status" value="1"/>
</dbReference>
<feature type="binding site" evidence="13">
    <location>
        <position position="101"/>
    </location>
    <ligand>
        <name>UDP-N-acetyl-alpha-D-glucosamine</name>
        <dbReference type="ChEBI" id="CHEBI:57705"/>
    </ligand>
</feature>
<evidence type="ECO:0000256" key="6">
    <source>
        <dbReference type="ARBA" id="ARBA00022960"/>
    </source>
</evidence>
<comment type="caution">
    <text evidence="15">The sequence shown here is derived from an EMBL/GenBank/DDBJ whole genome shotgun (WGS) entry which is preliminary data.</text>
</comment>
<gene>
    <name evidence="13" type="primary">murA</name>
    <name evidence="15" type="ORF">N825_15095</name>
</gene>
<evidence type="ECO:0000256" key="5">
    <source>
        <dbReference type="ARBA" id="ARBA00022679"/>
    </source>
</evidence>
<dbReference type="PANTHER" id="PTHR43783:SF1">
    <property type="entry name" value="UDP-N-ACETYLGLUCOSAMINE 1-CARBOXYVINYLTRANSFERASE"/>
    <property type="match status" value="1"/>
</dbReference>
<sequence>MDKIRIRGGRPLRGTLTVGGAKNAALPLMTASLLTDETLTLAQLPHLADITTLANLLSQHGVAFGMDGSAPQDGAAGRVVDLTAKEITSTTAPYDLVRKMRASVLVLGALVARCGVAKVSLPGGCAIGARPVDLHIKGLVQMGAEIELEGGYILAAAPGGLRGAQIVFPTVSVGATENLLMAATLAKGETVLVNAAREPEVTDLARCLIAMGAEIEGLGTDTLRIQGKDRLHGAYHTIVPDRIETGTYAMAAAITGGDLELINGRLEHLQSVTKVLSGAGIAFSPTERGFRVSRANGALTGVDVMTEPFPGFPTDLQAQMMAMMCVADGAAMITETIFENRFMHAPELARMGAKITVHGASALIRGVPKLTGAPVMATDLRASVSLVLAGLAADGETEVNRVYHLDRGYERLEEKLSACGADIERIKVA</sequence>
<accession>W9GVY7</accession>
<dbReference type="GO" id="GO:0051301">
    <property type="term" value="P:cell division"/>
    <property type="evidence" value="ECO:0007669"/>
    <property type="project" value="UniProtKB-KW"/>
</dbReference>
<dbReference type="GO" id="GO:0071555">
    <property type="term" value="P:cell wall organization"/>
    <property type="evidence" value="ECO:0007669"/>
    <property type="project" value="UniProtKB-KW"/>
</dbReference>
<feature type="modified residue" description="2-(S-cysteinyl)pyruvic acid O-phosphothioketal" evidence="13">
    <location>
        <position position="125"/>
    </location>
</feature>
<comment type="pathway">
    <text evidence="2 13">Cell wall biogenesis; peptidoglycan biosynthesis.</text>
</comment>
<dbReference type="NCBIfam" id="TIGR01072">
    <property type="entry name" value="murA"/>
    <property type="match status" value="1"/>
</dbReference>
<comment type="similarity">
    <text evidence="11 13">Belongs to the EPSP synthase family. MurA subfamily.</text>
</comment>
<keyword evidence="8 13" id="KW-0131">Cell cycle</keyword>
<evidence type="ECO:0000256" key="11">
    <source>
        <dbReference type="ARBA" id="ARBA00038367"/>
    </source>
</evidence>
<dbReference type="GO" id="GO:0008360">
    <property type="term" value="P:regulation of cell shape"/>
    <property type="evidence" value="ECO:0007669"/>
    <property type="project" value="UniProtKB-KW"/>
</dbReference>
<dbReference type="EMBL" id="AVFL01000021">
    <property type="protein sequence ID" value="EWY37979.1"/>
    <property type="molecule type" value="Genomic_DNA"/>
</dbReference>
<dbReference type="GO" id="GO:0009252">
    <property type="term" value="P:peptidoglycan biosynthetic process"/>
    <property type="evidence" value="ECO:0007669"/>
    <property type="project" value="UniProtKB-UniRule"/>
</dbReference>
<dbReference type="InterPro" id="IPR005750">
    <property type="entry name" value="UDP_GlcNAc_COvinyl_MurA"/>
</dbReference>
<reference evidence="15 16" key="1">
    <citation type="submission" date="2013-08" db="EMBL/GenBank/DDBJ databases">
        <title>The genome sequence of Skermanella stibiiresistens.</title>
        <authorList>
            <person name="Zhu W."/>
            <person name="Wang G."/>
        </authorList>
    </citation>
    <scope>NUCLEOTIDE SEQUENCE [LARGE SCALE GENOMIC DNA]</scope>
    <source>
        <strain evidence="15 16">SB22</strain>
    </source>
</reference>
<dbReference type="PANTHER" id="PTHR43783">
    <property type="entry name" value="UDP-N-ACETYLGLUCOSAMINE 1-CARBOXYVINYLTRANSFERASE"/>
    <property type="match status" value="1"/>
</dbReference>
<evidence type="ECO:0000256" key="2">
    <source>
        <dbReference type="ARBA" id="ARBA00004752"/>
    </source>
</evidence>
<dbReference type="PATRIC" id="fig|1385369.3.peg.4872"/>
<dbReference type="RefSeq" id="WP_037457759.1">
    <property type="nucleotide sequence ID" value="NZ_AVFL01000021.1"/>
</dbReference>
<evidence type="ECO:0000256" key="9">
    <source>
        <dbReference type="ARBA" id="ARBA00023316"/>
    </source>
</evidence>
<dbReference type="EC" id="2.5.1.7" evidence="13"/>
<evidence type="ECO:0000256" key="7">
    <source>
        <dbReference type="ARBA" id="ARBA00022984"/>
    </source>
</evidence>